<evidence type="ECO:0000313" key="2">
    <source>
        <dbReference type="Proteomes" id="UP000585614"/>
    </source>
</evidence>
<organism evidence="1 2">
    <name type="scientific">Rhinolophus ferrumequinum</name>
    <name type="common">Greater horseshoe bat</name>
    <dbReference type="NCBI Taxonomy" id="59479"/>
    <lineage>
        <taxon>Eukaryota</taxon>
        <taxon>Metazoa</taxon>
        <taxon>Chordata</taxon>
        <taxon>Craniata</taxon>
        <taxon>Vertebrata</taxon>
        <taxon>Euteleostomi</taxon>
        <taxon>Mammalia</taxon>
        <taxon>Eutheria</taxon>
        <taxon>Laurasiatheria</taxon>
        <taxon>Chiroptera</taxon>
        <taxon>Yinpterochiroptera</taxon>
        <taxon>Rhinolophoidea</taxon>
        <taxon>Rhinolophidae</taxon>
        <taxon>Rhinolophinae</taxon>
        <taxon>Rhinolophus</taxon>
    </lineage>
</organism>
<dbReference type="Proteomes" id="UP000585614">
    <property type="component" value="Unassembled WGS sequence"/>
</dbReference>
<dbReference type="EMBL" id="JACAGC010000014">
    <property type="protein sequence ID" value="KAF6321345.1"/>
    <property type="molecule type" value="Genomic_DNA"/>
</dbReference>
<evidence type="ECO:0000313" key="1">
    <source>
        <dbReference type="EMBL" id="KAF6321345.1"/>
    </source>
</evidence>
<reference evidence="1 2" key="1">
    <citation type="journal article" date="2020" name="Nature">
        <title>Six reference-quality genomes reveal evolution of bat adaptations.</title>
        <authorList>
            <person name="Jebb D."/>
            <person name="Huang Z."/>
            <person name="Pippel M."/>
            <person name="Hughes G.M."/>
            <person name="Lavrichenko K."/>
            <person name="Devanna P."/>
            <person name="Winkler S."/>
            <person name="Jermiin L.S."/>
            <person name="Skirmuntt E.C."/>
            <person name="Katzourakis A."/>
            <person name="Burkitt-Gray L."/>
            <person name="Ray D.A."/>
            <person name="Sullivan K.A.M."/>
            <person name="Roscito J.G."/>
            <person name="Kirilenko B.M."/>
            <person name="Davalos L.M."/>
            <person name="Corthals A.P."/>
            <person name="Power M.L."/>
            <person name="Jones G."/>
            <person name="Ransome R.D."/>
            <person name="Dechmann D.K.N."/>
            <person name="Locatelli A.G."/>
            <person name="Puechmaille S.J."/>
            <person name="Fedrigo O."/>
            <person name="Jarvis E.D."/>
            <person name="Hiller M."/>
            <person name="Vernes S.C."/>
            <person name="Myers E.W."/>
            <person name="Teeling E.C."/>
        </authorList>
    </citation>
    <scope>NUCLEOTIDE SEQUENCE [LARGE SCALE GENOMIC DNA]</scope>
    <source>
        <strain evidence="1">MRhiFer1</strain>
        <tissue evidence="1">Lung</tissue>
    </source>
</reference>
<gene>
    <name evidence="1" type="ORF">mRhiFer1_008460</name>
</gene>
<accession>A0A7J7V811</accession>
<protein>
    <submittedName>
        <fullName evidence="1">Uncharacterized protein</fullName>
    </submittedName>
</protein>
<dbReference type="AlphaFoldDB" id="A0A7J7V811"/>
<name>A0A7J7V811_RHIFE</name>
<proteinExistence type="predicted"/>
<sequence>MYPATASCLVSTPTQPPSAQAPLGGLGACSISPCTLPRKDKYLSNPSLCCQSPSQFLIHHKKRVHSFSPRVTQIFFIFLSRSFRKCGFVFVVVIRKATRCIYIFSKITKYMKCIKRKGKVFIDGFAVYPSRHLLLCTPNPINVYICIYFKEILQKQDYTLHTAFLGYPAPYHGHLTHQNRHAYYPNSKALGNLTRSPFIHHTGPLS</sequence>
<comment type="caution">
    <text evidence="1">The sequence shown here is derived from an EMBL/GenBank/DDBJ whole genome shotgun (WGS) entry which is preliminary data.</text>
</comment>